<evidence type="ECO:0000313" key="1">
    <source>
        <dbReference type="EMBL" id="GHJ88054.1"/>
    </source>
</evidence>
<proteinExistence type="predicted"/>
<comment type="caution">
    <text evidence="1">The sequence shown here is derived from an EMBL/GenBank/DDBJ whole genome shotgun (WGS) entry which is preliminary data.</text>
</comment>
<name>A0A8H3TXM2_9TREE</name>
<accession>A0A8H3TXM2</accession>
<protein>
    <submittedName>
        <fullName evidence="1">Uncharacterized protein</fullName>
    </submittedName>
</protein>
<gene>
    <name evidence="1" type="ORF">NliqN6_4456</name>
</gene>
<dbReference type="Proteomes" id="UP000620104">
    <property type="component" value="Unassembled WGS sequence"/>
</dbReference>
<evidence type="ECO:0000313" key="2">
    <source>
        <dbReference type="Proteomes" id="UP000620104"/>
    </source>
</evidence>
<sequence>MIEDSLVLLSTKHIVRCRVIDPSTMTSTFISLVMNTEEARLSTGSSSANLNSPVFSVDTSPAAISFADTSLAGTSLADTSGESLYQVSSDTLDSAGHVINALFDKDSNDEMIKEYLETLLKQPACFKIESDISDDGFFNKTEWILGFNELRIRLGDRKKEPILRKQFKEIRNQAIFREDSGTRDDSTVRVTRADLREYIQAQISTIQTSFAVNQVQSILDVLSRLRDYPVGYYRVQEQLDDGKWSPLDDMIGDSTVANKTSLDLSLENKGSNKDQV</sequence>
<reference evidence="1" key="1">
    <citation type="submission" date="2020-07" db="EMBL/GenBank/DDBJ databases">
        <title>Draft Genome Sequence of a Deep-Sea Yeast, Naganishia (Cryptococcus) liquefaciens strain N6.</title>
        <authorList>
            <person name="Han Y.W."/>
            <person name="Kajitani R."/>
            <person name="Morimoto H."/>
            <person name="Parhat M."/>
            <person name="Tsubouchi H."/>
            <person name="Bakenova O."/>
            <person name="Ogata M."/>
            <person name="Argunhan B."/>
            <person name="Aoki R."/>
            <person name="Kajiwara S."/>
            <person name="Itoh T."/>
            <person name="Iwasaki H."/>
        </authorList>
    </citation>
    <scope>NUCLEOTIDE SEQUENCE</scope>
    <source>
        <strain evidence="1">N6</strain>
    </source>
</reference>
<dbReference type="EMBL" id="BLZA01000028">
    <property type="protein sequence ID" value="GHJ88054.1"/>
    <property type="molecule type" value="Genomic_DNA"/>
</dbReference>
<keyword evidence="2" id="KW-1185">Reference proteome</keyword>
<dbReference type="AlphaFoldDB" id="A0A8H3TXM2"/>
<organism evidence="1 2">
    <name type="scientific">Naganishia liquefaciens</name>
    <dbReference type="NCBI Taxonomy" id="104408"/>
    <lineage>
        <taxon>Eukaryota</taxon>
        <taxon>Fungi</taxon>
        <taxon>Dikarya</taxon>
        <taxon>Basidiomycota</taxon>
        <taxon>Agaricomycotina</taxon>
        <taxon>Tremellomycetes</taxon>
        <taxon>Filobasidiales</taxon>
        <taxon>Filobasidiaceae</taxon>
        <taxon>Naganishia</taxon>
    </lineage>
</organism>